<evidence type="ECO:0000256" key="2">
    <source>
        <dbReference type="ARBA" id="ARBA00012925"/>
    </source>
</evidence>
<comment type="caution">
    <text evidence="9">The sequence shown here is derived from an EMBL/GenBank/DDBJ whole genome shotgun (WGS) entry which is preliminary data.</text>
</comment>
<dbReference type="InParanoid" id="A0A1Y2E6P7"/>
<dbReference type="EMBL" id="MCFJ01000004">
    <property type="protein sequence ID" value="ORY67253.1"/>
    <property type="molecule type" value="Genomic_DNA"/>
</dbReference>
<dbReference type="EC" id="4.2.1.1" evidence="2"/>
<dbReference type="SUPFAM" id="SSF51069">
    <property type="entry name" value="Carbonic anhydrase"/>
    <property type="match status" value="1"/>
</dbReference>
<organism evidence="9 10">
    <name type="scientific">Pseudomassariella vexata</name>
    <dbReference type="NCBI Taxonomy" id="1141098"/>
    <lineage>
        <taxon>Eukaryota</taxon>
        <taxon>Fungi</taxon>
        <taxon>Dikarya</taxon>
        <taxon>Ascomycota</taxon>
        <taxon>Pezizomycotina</taxon>
        <taxon>Sordariomycetes</taxon>
        <taxon>Xylariomycetidae</taxon>
        <taxon>Amphisphaeriales</taxon>
        <taxon>Pseudomassariaceae</taxon>
        <taxon>Pseudomassariella</taxon>
    </lineage>
</organism>
<dbReference type="AlphaFoldDB" id="A0A1Y2E6P7"/>
<dbReference type="Pfam" id="PF00194">
    <property type="entry name" value="Carb_anhydrase"/>
    <property type="match status" value="1"/>
</dbReference>
<gene>
    <name evidence="9" type="ORF">BCR38DRAFT_387700</name>
</gene>
<evidence type="ECO:0000313" key="10">
    <source>
        <dbReference type="Proteomes" id="UP000193689"/>
    </source>
</evidence>
<dbReference type="PROSITE" id="PS51144">
    <property type="entry name" value="ALPHA_CA_2"/>
    <property type="match status" value="1"/>
</dbReference>
<name>A0A1Y2E6P7_9PEZI</name>
<dbReference type="InterPro" id="IPR036398">
    <property type="entry name" value="CA_dom_sf"/>
</dbReference>
<comment type="catalytic activity">
    <reaction evidence="6">
        <text>hydrogencarbonate + H(+) = CO2 + H2O</text>
        <dbReference type="Rhea" id="RHEA:10748"/>
        <dbReference type="ChEBI" id="CHEBI:15377"/>
        <dbReference type="ChEBI" id="CHEBI:15378"/>
        <dbReference type="ChEBI" id="CHEBI:16526"/>
        <dbReference type="ChEBI" id="CHEBI:17544"/>
        <dbReference type="EC" id="4.2.1.1"/>
    </reaction>
</comment>
<feature type="domain" description="Alpha-carbonic anhydrase" evidence="8">
    <location>
        <begin position="41"/>
        <end position="328"/>
    </location>
</feature>
<evidence type="ECO:0000313" key="9">
    <source>
        <dbReference type="EMBL" id="ORY67253.1"/>
    </source>
</evidence>
<evidence type="ECO:0000259" key="8">
    <source>
        <dbReference type="PROSITE" id="PS51144"/>
    </source>
</evidence>
<evidence type="ECO:0000256" key="7">
    <source>
        <dbReference type="SAM" id="SignalP"/>
    </source>
</evidence>
<comment type="similarity">
    <text evidence="1">Belongs to the alpha-carbonic anhydrase family.</text>
</comment>
<reference evidence="9 10" key="1">
    <citation type="submission" date="2016-07" db="EMBL/GenBank/DDBJ databases">
        <title>Pervasive Adenine N6-methylation of Active Genes in Fungi.</title>
        <authorList>
            <consortium name="DOE Joint Genome Institute"/>
            <person name="Mondo S.J."/>
            <person name="Dannebaum R.O."/>
            <person name="Kuo R.C."/>
            <person name="Labutti K."/>
            <person name="Haridas S."/>
            <person name="Kuo A."/>
            <person name="Salamov A."/>
            <person name="Ahrendt S.R."/>
            <person name="Lipzen A."/>
            <person name="Sullivan W."/>
            <person name="Andreopoulos W.B."/>
            <person name="Clum A."/>
            <person name="Lindquist E."/>
            <person name="Daum C."/>
            <person name="Ramamoorthy G.K."/>
            <person name="Gryganskyi A."/>
            <person name="Culley D."/>
            <person name="Magnuson J.K."/>
            <person name="James T.Y."/>
            <person name="O'Malley M.A."/>
            <person name="Stajich J.E."/>
            <person name="Spatafora J.W."/>
            <person name="Visel A."/>
            <person name="Grigoriev I.V."/>
        </authorList>
    </citation>
    <scope>NUCLEOTIDE SEQUENCE [LARGE SCALE GENOMIC DNA]</scope>
    <source>
        <strain evidence="9 10">CBS 129021</strain>
    </source>
</reference>
<accession>A0A1Y2E6P7</accession>
<dbReference type="GO" id="GO:0008270">
    <property type="term" value="F:zinc ion binding"/>
    <property type="evidence" value="ECO:0007669"/>
    <property type="project" value="InterPro"/>
</dbReference>
<dbReference type="OrthoDB" id="429145at2759"/>
<dbReference type="STRING" id="1141098.A0A1Y2E6P7"/>
<dbReference type="CDD" id="cd03124">
    <property type="entry name" value="alpha_CA_prokaryotic_like"/>
    <property type="match status" value="1"/>
</dbReference>
<dbReference type="InterPro" id="IPR001148">
    <property type="entry name" value="CA_dom"/>
</dbReference>
<dbReference type="GeneID" id="63773728"/>
<evidence type="ECO:0000256" key="6">
    <source>
        <dbReference type="ARBA" id="ARBA00048348"/>
    </source>
</evidence>
<keyword evidence="10" id="KW-1185">Reference proteome</keyword>
<feature type="chain" id="PRO_5012711430" description="carbonic anhydrase" evidence="7">
    <location>
        <begin position="21"/>
        <end position="328"/>
    </location>
</feature>
<dbReference type="Gene3D" id="3.10.200.10">
    <property type="entry name" value="Alpha carbonic anhydrase"/>
    <property type="match status" value="1"/>
</dbReference>
<feature type="signal peptide" evidence="7">
    <location>
        <begin position="1"/>
        <end position="20"/>
    </location>
</feature>
<dbReference type="InterPro" id="IPR041891">
    <property type="entry name" value="Alpha_CA_prokaryot-like"/>
</dbReference>
<dbReference type="Proteomes" id="UP000193689">
    <property type="component" value="Unassembled WGS sequence"/>
</dbReference>
<keyword evidence="3" id="KW-0479">Metal-binding</keyword>
<keyword evidence="7" id="KW-0732">Signal</keyword>
<keyword evidence="4" id="KW-0862">Zinc</keyword>
<keyword evidence="5" id="KW-0456">Lyase</keyword>
<proteinExistence type="inferred from homology"/>
<evidence type="ECO:0000256" key="1">
    <source>
        <dbReference type="ARBA" id="ARBA00010718"/>
    </source>
</evidence>
<sequence length="328" mass="34803">MLSSILELLLVAASVTPALGFCGSHTHLQRRAEEGEAVPISTFGYIGDIGPHNWAALDAANSACATGTRQSPINMVEGQFQIVAGTDVTLTIPDQTEGIEFENLGTTVEGVMEGSGATMVLNGEEYELMQFHFHHPSEHLDNGTSIAMEMHMVFQTAEEQLAVIGVYVDLDTGVASAAAPAAKRRHPQPDHSLWKKQAEAVSQMQITAAADNGAVTSTMLETLFQSVEEIATPGTKVTTQPLIMSELVETLKLGNFEAYSGSLTTPPCSEGVNWMVATQRVQISTASFERVRNVVKFNSRFTQNALGSPNVVSLSAGAAAVAEPVAAA</sequence>
<dbReference type="InterPro" id="IPR023561">
    <property type="entry name" value="Carbonic_anhydrase_a-class"/>
</dbReference>
<protein>
    <recommendedName>
        <fullName evidence="2">carbonic anhydrase</fullName>
        <ecNumber evidence="2">4.2.1.1</ecNumber>
    </recommendedName>
</protein>
<dbReference type="RefSeq" id="XP_040717877.1">
    <property type="nucleotide sequence ID" value="XM_040857516.1"/>
</dbReference>
<evidence type="ECO:0000256" key="4">
    <source>
        <dbReference type="ARBA" id="ARBA00022833"/>
    </source>
</evidence>
<evidence type="ECO:0000256" key="5">
    <source>
        <dbReference type="ARBA" id="ARBA00023239"/>
    </source>
</evidence>
<dbReference type="GO" id="GO:0004089">
    <property type="term" value="F:carbonate dehydratase activity"/>
    <property type="evidence" value="ECO:0007669"/>
    <property type="project" value="UniProtKB-EC"/>
</dbReference>
<dbReference type="PANTHER" id="PTHR18952">
    <property type="entry name" value="CARBONIC ANHYDRASE"/>
    <property type="match status" value="1"/>
</dbReference>
<dbReference type="SMART" id="SM01057">
    <property type="entry name" value="Carb_anhydrase"/>
    <property type="match status" value="1"/>
</dbReference>
<evidence type="ECO:0000256" key="3">
    <source>
        <dbReference type="ARBA" id="ARBA00022723"/>
    </source>
</evidence>
<dbReference type="PANTHER" id="PTHR18952:SF265">
    <property type="entry name" value="CARBONIC ANHYDRASE"/>
    <property type="match status" value="1"/>
</dbReference>